<reference evidence="5 6" key="1">
    <citation type="submission" date="2020-02" db="EMBL/GenBank/DDBJ databases">
        <authorList>
            <person name="Ma Q."/>
            <person name="Huang Y."/>
            <person name="Song X."/>
            <person name="Pei D."/>
        </authorList>
    </citation>
    <scope>NUCLEOTIDE SEQUENCE [LARGE SCALE GENOMIC DNA]</scope>
    <source>
        <strain evidence="5">Sxm20200214</strain>
        <tissue evidence="5">Leaf</tissue>
    </source>
</reference>
<evidence type="ECO:0000259" key="4">
    <source>
        <dbReference type="Pfam" id="PF00004"/>
    </source>
</evidence>
<gene>
    <name evidence="5" type="ORF">Bca52824_035175</name>
</gene>
<dbReference type="GO" id="GO:0006508">
    <property type="term" value="P:proteolysis"/>
    <property type="evidence" value="ECO:0007669"/>
    <property type="project" value="TreeGrafter"/>
</dbReference>
<dbReference type="InterPro" id="IPR003959">
    <property type="entry name" value="ATPase_AAA_core"/>
</dbReference>
<dbReference type="PANTHER" id="PTHR23076">
    <property type="entry name" value="METALLOPROTEASE M41 FTSH"/>
    <property type="match status" value="1"/>
</dbReference>
<accession>A0A8X7S054</accession>
<evidence type="ECO:0000256" key="3">
    <source>
        <dbReference type="SAM" id="MobiDB-lite"/>
    </source>
</evidence>
<dbReference type="PANTHER" id="PTHR23076:SF139">
    <property type="entry name" value="ATP-DEPENDENT ZINC METALLOPROTEASE FTSH 2, CHLOROPLASTIC"/>
    <property type="match status" value="1"/>
</dbReference>
<dbReference type="GO" id="GO:0005524">
    <property type="term" value="F:ATP binding"/>
    <property type="evidence" value="ECO:0007669"/>
    <property type="project" value="InterPro"/>
</dbReference>
<dbReference type="Gene3D" id="1.10.8.60">
    <property type="match status" value="1"/>
</dbReference>
<dbReference type="GO" id="GO:0016887">
    <property type="term" value="F:ATP hydrolysis activity"/>
    <property type="evidence" value="ECO:0007669"/>
    <property type="project" value="InterPro"/>
</dbReference>
<name>A0A8X7S054_BRACI</name>
<dbReference type="SUPFAM" id="SSF52540">
    <property type="entry name" value="P-loop containing nucleoside triphosphate hydrolases"/>
    <property type="match status" value="1"/>
</dbReference>
<dbReference type="InterPro" id="IPR027417">
    <property type="entry name" value="P-loop_NTPase"/>
</dbReference>
<keyword evidence="2" id="KW-0472">Membrane</keyword>
<keyword evidence="1" id="KW-0809">Transit peptide</keyword>
<dbReference type="GO" id="GO:0009535">
    <property type="term" value="C:chloroplast thylakoid membrane"/>
    <property type="evidence" value="ECO:0007669"/>
    <property type="project" value="TreeGrafter"/>
</dbReference>
<feature type="compositionally biased region" description="Low complexity" evidence="3">
    <location>
        <begin position="172"/>
        <end position="186"/>
    </location>
</feature>
<feature type="domain" description="ATPase AAA-type core" evidence="4">
    <location>
        <begin position="2"/>
        <end position="64"/>
    </location>
</feature>
<sequence length="186" mass="19747">MFVGVGASKVRDLFKTAKENAPCIVFVDEIDVVGRQKGTGIGGGNDEREKTLNLTEMDGFEDIKGRTDILEVHADLANLLNEAAILAGRRAKTVISSKEIDDSIDRIVVGVEGTVMTDSKSKSLVAYDEVGHAVCGTLTAGHDAVQKKETVGGDEFQAILSEFTEIPPENRVSASTPTSTPTPVSV</sequence>
<dbReference type="GO" id="GO:0004176">
    <property type="term" value="F:ATP-dependent peptidase activity"/>
    <property type="evidence" value="ECO:0007669"/>
    <property type="project" value="TreeGrafter"/>
</dbReference>
<evidence type="ECO:0000256" key="1">
    <source>
        <dbReference type="ARBA" id="ARBA00022946"/>
    </source>
</evidence>
<dbReference type="Gene3D" id="3.40.50.300">
    <property type="entry name" value="P-loop containing nucleotide triphosphate hydrolases"/>
    <property type="match status" value="1"/>
</dbReference>
<protein>
    <recommendedName>
        <fullName evidence="4">ATPase AAA-type core domain-containing protein</fullName>
    </recommendedName>
</protein>
<evidence type="ECO:0000313" key="6">
    <source>
        <dbReference type="Proteomes" id="UP000886595"/>
    </source>
</evidence>
<evidence type="ECO:0000313" key="5">
    <source>
        <dbReference type="EMBL" id="KAG2298703.1"/>
    </source>
</evidence>
<evidence type="ECO:0000256" key="2">
    <source>
        <dbReference type="ARBA" id="ARBA00023136"/>
    </source>
</evidence>
<dbReference type="EMBL" id="JAAMPC010000008">
    <property type="protein sequence ID" value="KAG2298703.1"/>
    <property type="molecule type" value="Genomic_DNA"/>
</dbReference>
<dbReference type="AlphaFoldDB" id="A0A8X7S054"/>
<dbReference type="Pfam" id="PF00004">
    <property type="entry name" value="AAA"/>
    <property type="match status" value="1"/>
</dbReference>
<keyword evidence="6" id="KW-1185">Reference proteome</keyword>
<comment type="caution">
    <text evidence="5">The sequence shown here is derived from an EMBL/GenBank/DDBJ whole genome shotgun (WGS) entry which is preliminary data.</text>
</comment>
<dbReference type="OrthoDB" id="1413014at2759"/>
<organism evidence="5 6">
    <name type="scientific">Brassica carinata</name>
    <name type="common">Ethiopian mustard</name>
    <name type="synonym">Abyssinian cabbage</name>
    <dbReference type="NCBI Taxonomy" id="52824"/>
    <lineage>
        <taxon>Eukaryota</taxon>
        <taxon>Viridiplantae</taxon>
        <taxon>Streptophyta</taxon>
        <taxon>Embryophyta</taxon>
        <taxon>Tracheophyta</taxon>
        <taxon>Spermatophyta</taxon>
        <taxon>Magnoliopsida</taxon>
        <taxon>eudicotyledons</taxon>
        <taxon>Gunneridae</taxon>
        <taxon>Pentapetalae</taxon>
        <taxon>rosids</taxon>
        <taxon>malvids</taxon>
        <taxon>Brassicales</taxon>
        <taxon>Brassicaceae</taxon>
        <taxon>Brassiceae</taxon>
        <taxon>Brassica</taxon>
    </lineage>
</organism>
<feature type="region of interest" description="Disordered" evidence="3">
    <location>
        <begin position="167"/>
        <end position="186"/>
    </location>
</feature>
<proteinExistence type="predicted"/>
<dbReference type="Proteomes" id="UP000886595">
    <property type="component" value="Unassembled WGS sequence"/>
</dbReference>